<dbReference type="Proteomes" id="UP001153365">
    <property type="component" value="Unassembled WGS sequence"/>
</dbReference>
<protein>
    <submittedName>
        <fullName evidence="2">Uncharacterized protein</fullName>
    </submittedName>
</protein>
<sequence>MGAKGEIESKKLALYRSEERLEGYESMEGRQTKGYEPMEGRTLRGYEPMEGRMLKRYEPKEGRKEGC</sequence>
<keyword evidence="3" id="KW-1185">Reference proteome</keyword>
<feature type="region of interest" description="Disordered" evidence="1">
    <location>
        <begin position="24"/>
        <end position="67"/>
    </location>
</feature>
<evidence type="ECO:0000313" key="3">
    <source>
        <dbReference type="Proteomes" id="UP001153365"/>
    </source>
</evidence>
<organism evidence="2 3">
    <name type="scientific">Phakopsora pachyrhizi</name>
    <name type="common">Asian soybean rust disease fungus</name>
    <dbReference type="NCBI Taxonomy" id="170000"/>
    <lineage>
        <taxon>Eukaryota</taxon>
        <taxon>Fungi</taxon>
        <taxon>Dikarya</taxon>
        <taxon>Basidiomycota</taxon>
        <taxon>Pucciniomycotina</taxon>
        <taxon>Pucciniomycetes</taxon>
        <taxon>Pucciniales</taxon>
        <taxon>Phakopsoraceae</taxon>
        <taxon>Phakopsora</taxon>
    </lineage>
</organism>
<evidence type="ECO:0000313" key="2">
    <source>
        <dbReference type="EMBL" id="CAH7684944.1"/>
    </source>
</evidence>
<name>A0AAV0BEV3_PHAPC</name>
<evidence type="ECO:0000256" key="1">
    <source>
        <dbReference type="SAM" id="MobiDB-lite"/>
    </source>
</evidence>
<dbReference type="EMBL" id="CALTRL010005696">
    <property type="protein sequence ID" value="CAH7684944.1"/>
    <property type="molecule type" value="Genomic_DNA"/>
</dbReference>
<dbReference type="AlphaFoldDB" id="A0AAV0BEV3"/>
<accession>A0AAV0BEV3</accession>
<gene>
    <name evidence="2" type="ORF">PPACK8108_LOCUS19392</name>
</gene>
<comment type="caution">
    <text evidence="2">The sequence shown here is derived from an EMBL/GenBank/DDBJ whole genome shotgun (WGS) entry which is preliminary data.</text>
</comment>
<proteinExistence type="predicted"/>
<reference evidence="2" key="1">
    <citation type="submission" date="2022-06" db="EMBL/GenBank/DDBJ databases">
        <authorList>
            <consortium name="SYNGENTA / RWTH Aachen University"/>
        </authorList>
    </citation>
    <scope>NUCLEOTIDE SEQUENCE</scope>
</reference>